<dbReference type="InterPro" id="IPR049560">
    <property type="entry name" value="MeTrfase_RsmB-F_NOP2_cat"/>
</dbReference>
<dbReference type="EMBL" id="MOEN01000015">
    <property type="protein sequence ID" value="OMH40501.1"/>
    <property type="molecule type" value="Genomic_DNA"/>
</dbReference>
<feature type="active site" description="Nucleophile" evidence="14">
    <location>
        <position position="373"/>
    </location>
</feature>
<evidence type="ECO:0000256" key="12">
    <source>
        <dbReference type="ARBA" id="ARBA00031088"/>
    </source>
</evidence>
<gene>
    <name evidence="17" type="ORF">BLW93_05040</name>
</gene>
<dbReference type="GO" id="GO:0005737">
    <property type="term" value="C:cytoplasm"/>
    <property type="evidence" value="ECO:0007669"/>
    <property type="project" value="UniProtKB-SubCell"/>
</dbReference>
<comment type="subcellular location">
    <subcellularLocation>
        <location evidence="2">Cytoplasm</location>
    </subcellularLocation>
</comment>
<keyword evidence="8 14" id="KW-0808">Transferase</keyword>
<feature type="binding site" evidence="14">
    <location>
        <begin position="252"/>
        <end position="258"/>
    </location>
    <ligand>
        <name>S-adenosyl-L-methionine</name>
        <dbReference type="ChEBI" id="CHEBI:59789"/>
    </ligand>
</feature>
<dbReference type="SUPFAM" id="SSF48013">
    <property type="entry name" value="NusB-like"/>
    <property type="match status" value="1"/>
</dbReference>
<feature type="domain" description="SAM-dependent MTase RsmB/NOP-type" evidence="16">
    <location>
        <begin position="162"/>
        <end position="431"/>
    </location>
</feature>
<keyword evidence="18" id="KW-1185">Reference proteome</keyword>
<dbReference type="InterPro" id="IPR023267">
    <property type="entry name" value="RCMT"/>
</dbReference>
<dbReference type="InterPro" id="IPR054728">
    <property type="entry name" value="RsmB-like_ferredoxin"/>
</dbReference>
<keyword evidence="6" id="KW-0698">rRNA processing</keyword>
<evidence type="ECO:0000256" key="4">
    <source>
        <dbReference type="ARBA" id="ARBA00012140"/>
    </source>
</evidence>
<dbReference type="CDD" id="cd02440">
    <property type="entry name" value="AdoMet_MTases"/>
    <property type="match status" value="1"/>
</dbReference>
<keyword evidence="7 14" id="KW-0489">Methyltransferase</keyword>
<evidence type="ECO:0000256" key="11">
    <source>
        <dbReference type="ARBA" id="ARBA00030399"/>
    </source>
</evidence>
<dbReference type="Pfam" id="PF22458">
    <property type="entry name" value="RsmF-B_ferredox"/>
    <property type="match status" value="1"/>
</dbReference>
<comment type="similarity">
    <text evidence="3 14">Belongs to the class I-like SAM-binding methyltransferase superfamily. RsmB/NOP family.</text>
</comment>
<dbReference type="Proteomes" id="UP000187408">
    <property type="component" value="Unassembled WGS sequence"/>
</dbReference>
<evidence type="ECO:0000256" key="3">
    <source>
        <dbReference type="ARBA" id="ARBA00007494"/>
    </source>
</evidence>
<evidence type="ECO:0000256" key="7">
    <source>
        <dbReference type="ARBA" id="ARBA00022603"/>
    </source>
</evidence>
<feature type="binding site" evidence="14">
    <location>
        <position position="302"/>
    </location>
    <ligand>
        <name>S-adenosyl-L-methionine</name>
        <dbReference type="ChEBI" id="CHEBI:59789"/>
    </ligand>
</feature>
<evidence type="ECO:0000256" key="8">
    <source>
        <dbReference type="ARBA" id="ARBA00022679"/>
    </source>
</evidence>
<dbReference type="Pfam" id="PF01189">
    <property type="entry name" value="Methyltr_RsmB-F"/>
    <property type="match status" value="1"/>
</dbReference>
<keyword evidence="10 14" id="KW-0694">RNA-binding</keyword>
<dbReference type="InterPro" id="IPR004573">
    <property type="entry name" value="rRNA_ssu_MeTfrase_B"/>
</dbReference>
<evidence type="ECO:0000313" key="18">
    <source>
        <dbReference type="Proteomes" id="UP000187408"/>
    </source>
</evidence>
<dbReference type="PROSITE" id="PS01153">
    <property type="entry name" value="NOL1_NOP2_SUN"/>
    <property type="match status" value="1"/>
</dbReference>
<dbReference type="RefSeq" id="WP_076713015.1">
    <property type="nucleotide sequence ID" value="NZ_MOEN01000015.1"/>
</dbReference>
<dbReference type="Pfam" id="PF01029">
    <property type="entry name" value="NusB"/>
    <property type="match status" value="1"/>
</dbReference>
<dbReference type="NCBIfam" id="NF011494">
    <property type="entry name" value="PRK14902.1"/>
    <property type="match status" value="1"/>
</dbReference>
<evidence type="ECO:0000256" key="14">
    <source>
        <dbReference type="PROSITE-ProRule" id="PRU01023"/>
    </source>
</evidence>
<reference evidence="17" key="1">
    <citation type="submission" date="2016-10" db="EMBL/GenBank/DDBJ databases">
        <title>Genome sequence of a sulfur-reducing bacterium Desulfurobacterium indicum K6013.</title>
        <authorList>
            <person name="Cao J."/>
            <person name="Shao Z."/>
            <person name="Alain K."/>
            <person name="Jebbar M."/>
        </authorList>
    </citation>
    <scope>NUCLEOTIDE SEQUENCE [LARGE SCALE GENOMIC DNA]</scope>
    <source>
        <strain evidence="17">K6013</strain>
    </source>
</reference>
<dbReference type="Gene3D" id="1.10.940.10">
    <property type="entry name" value="NusB-like"/>
    <property type="match status" value="1"/>
</dbReference>
<dbReference type="GO" id="GO:0008649">
    <property type="term" value="F:rRNA methyltransferase activity"/>
    <property type="evidence" value="ECO:0007669"/>
    <property type="project" value="InterPro"/>
</dbReference>
<evidence type="ECO:0000259" key="16">
    <source>
        <dbReference type="PROSITE" id="PS51686"/>
    </source>
</evidence>
<feature type="binding site" evidence="14">
    <location>
        <position position="320"/>
    </location>
    <ligand>
        <name>S-adenosyl-L-methionine</name>
        <dbReference type="ChEBI" id="CHEBI:59789"/>
    </ligand>
</feature>
<dbReference type="GO" id="GO:0006355">
    <property type="term" value="P:regulation of DNA-templated transcription"/>
    <property type="evidence" value="ECO:0007669"/>
    <property type="project" value="InterPro"/>
</dbReference>
<dbReference type="SUPFAM" id="SSF53335">
    <property type="entry name" value="S-adenosyl-L-methionine-dependent methyltransferases"/>
    <property type="match status" value="1"/>
</dbReference>
<dbReference type="PANTHER" id="PTHR22807:SF30">
    <property type="entry name" value="28S RRNA (CYTOSINE(4447)-C(5))-METHYLTRANSFERASE-RELATED"/>
    <property type="match status" value="1"/>
</dbReference>
<dbReference type="InterPro" id="IPR035926">
    <property type="entry name" value="NusB-like_sf"/>
</dbReference>
<keyword evidence="15" id="KW-0175">Coiled coil</keyword>
<dbReference type="PROSITE" id="PS51686">
    <property type="entry name" value="SAM_MT_RSMB_NOP"/>
    <property type="match status" value="1"/>
</dbReference>
<protein>
    <recommendedName>
        <fullName evidence="4">16S rRNA (cytosine(967)-C(5))-methyltransferase</fullName>
        <ecNumber evidence="4">2.1.1.176</ecNumber>
    </recommendedName>
    <alternativeName>
        <fullName evidence="11">16S rRNA m5C967 methyltransferase</fullName>
    </alternativeName>
    <alternativeName>
        <fullName evidence="12">rRNA (cytosine-C(5)-)-methyltransferase RsmB</fullName>
    </alternativeName>
</protein>
<keyword evidence="9 14" id="KW-0949">S-adenosyl-L-methionine</keyword>
<dbReference type="InterPro" id="IPR001678">
    <property type="entry name" value="MeTrfase_RsmB-F_NOP2_dom"/>
</dbReference>
<keyword evidence="5" id="KW-0963">Cytoplasm</keyword>
<evidence type="ECO:0000256" key="6">
    <source>
        <dbReference type="ARBA" id="ARBA00022552"/>
    </source>
</evidence>
<dbReference type="InterPro" id="IPR029063">
    <property type="entry name" value="SAM-dependent_MTases_sf"/>
</dbReference>
<comment type="catalytic activity">
    <reaction evidence="13">
        <text>cytidine(967) in 16S rRNA + S-adenosyl-L-methionine = 5-methylcytidine(967) in 16S rRNA + S-adenosyl-L-homocysteine + H(+)</text>
        <dbReference type="Rhea" id="RHEA:42748"/>
        <dbReference type="Rhea" id="RHEA-COMP:10219"/>
        <dbReference type="Rhea" id="RHEA-COMP:10220"/>
        <dbReference type="ChEBI" id="CHEBI:15378"/>
        <dbReference type="ChEBI" id="CHEBI:57856"/>
        <dbReference type="ChEBI" id="CHEBI:59789"/>
        <dbReference type="ChEBI" id="CHEBI:74483"/>
        <dbReference type="ChEBI" id="CHEBI:82748"/>
        <dbReference type="EC" id="2.1.1.176"/>
    </reaction>
</comment>
<evidence type="ECO:0000313" key="17">
    <source>
        <dbReference type="EMBL" id="OMH40501.1"/>
    </source>
</evidence>
<dbReference type="Gene3D" id="3.30.70.1170">
    <property type="entry name" value="Sun protein, domain 3"/>
    <property type="match status" value="1"/>
</dbReference>
<feature type="coiled-coil region" evidence="15">
    <location>
        <begin position="275"/>
        <end position="302"/>
    </location>
</feature>
<dbReference type="PANTHER" id="PTHR22807">
    <property type="entry name" value="NOP2 YEAST -RELATED NOL1/NOP2/FMU SUN DOMAIN-CONTAINING"/>
    <property type="match status" value="1"/>
</dbReference>
<proteinExistence type="inferred from homology"/>
<comment type="function">
    <text evidence="1">Specifically methylates the cytosine at position 967 (m5C967) of 16S rRNA.</text>
</comment>
<dbReference type="PRINTS" id="PR02008">
    <property type="entry name" value="RCMTFAMILY"/>
</dbReference>
<dbReference type="EC" id="2.1.1.176" evidence="4"/>
<organism evidence="17 18">
    <name type="scientific">Desulfurobacterium indicum</name>
    <dbReference type="NCBI Taxonomy" id="1914305"/>
    <lineage>
        <taxon>Bacteria</taxon>
        <taxon>Pseudomonadati</taxon>
        <taxon>Aquificota</taxon>
        <taxon>Aquificia</taxon>
        <taxon>Desulfurobacteriales</taxon>
        <taxon>Desulfurobacteriaceae</taxon>
        <taxon>Desulfurobacterium</taxon>
    </lineage>
</organism>
<evidence type="ECO:0000256" key="10">
    <source>
        <dbReference type="ARBA" id="ARBA00022884"/>
    </source>
</evidence>
<evidence type="ECO:0000256" key="15">
    <source>
        <dbReference type="SAM" id="Coils"/>
    </source>
</evidence>
<dbReference type="STRING" id="1914305.BLW93_05040"/>
<sequence length="431" mass="49684">MNTRETAVKILCNFEKDLKLKPHFESLTNHLNFRDRSFVRELTSGTVRFLKLLDFSIEKVSGKKQKKQKPFVRNALRILAYQLFFMSVPPYAALNETVEAVKKFNKKSAGFVNAVGKKLIKFDYKKEIQNIPNKIERIATLFSFETWMVKRWKTFYQDYIELLEGLNKTPSLFLRINRIKTSPENFAKLLKKAHVEFEPHPFLPDMFRIKGKVEITSIPGYKEGFFYIQDPASFLSAVLLNPQQNEKILDIAAAPGGKTTAIGSLTEGKAEITAVDIDEKRLKLLKENVQKAELKCKILLEDITRETSLPENYFDRILLDAPCSATGVIRRHPEGKWNKSMELIKHNRKIQQNLLKSAYKLLKSGGRLLYSVCSLEREEGEENVEYAINIGFKPADFDIKFEDVGASCENMIRVFPHKNNTDAFFYAIFTK</sequence>
<evidence type="ECO:0000256" key="13">
    <source>
        <dbReference type="ARBA" id="ARBA00047283"/>
    </source>
</evidence>
<name>A0A1R1ML15_9BACT</name>
<dbReference type="InterPro" id="IPR018314">
    <property type="entry name" value="RsmB/NOL1/NOP2-like_CS"/>
</dbReference>
<dbReference type="AlphaFoldDB" id="A0A1R1ML15"/>
<accession>A0A1R1ML15</accession>
<dbReference type="NCBIfam" id="TIGR00563">
    <property type="entry name" value="rsmB"/>
    <property type="match status" value="1"/>
</dbReference>
<evidence type="ECO:0000256" key="9">
    <source>
        <dbReference type="ARBA" id="ARBA00022691"/>
    </source>
</evidence>
<comment type="caution">
    <text evidence="17">The sequence shown here is derived from an EMBL/GenBank/DDBJ whole genome shotgun (WGS) entry which is preliminary data.</text>
</comment>
<evidence type="ECO:0000256" key="2">
    <source>
        <dbReference type="ARBA" id="ARBA00004496"/>
    </source>
</evidence>
<dbReference type="OrthoDB" id="9810297at2"/>
<evidence type="ECO:0000256" key="5">
    <source>
        <dbReference type="ARBA" id="ARBA00022490"/>
    </source>
</evidence>
<evidence type="ECO:0000256" key="1">
    <source>
        <dbReference type="ARBA" id="ARBA00002724"/>
    </source>
</evidence>
<dbReference type="Gene3D" id="3.40.50.150">
    <property type="entry name" value="Vaccinia Virus protein VP39"/>
    <property type="match status" value="1"/>
</dbReference>
<feature type="binding site" evidence="14">
    <location>
        <position position="276"/>
    </location>
    <ligand>
        <name>S-adenosyl-L-methionine</name>
        <dbReference type="ChEBI" id="CHEBI:59789"/>
    </ligand>
</feature>
<dbReference type="GO" id="GO:0003723">
    <property type="term" value="F:RNA binding"/>
    <property type="evidence" value="ECO:0007669"/>
    <property type="project" value="UniProtKB-UniRule"/>
</dbReference>
<dbReference type="InterPro" id="IPR006027">
    <property type="entry name" value="NusB_RsmB_TIM44"/>
</dbReference>